<evidence type="ECO:0000256" key="2">
    <source>
        <dbReference type="SAM" id="Phobius"/>
    </source>
</evidence>
<evidence type="ECO:0000313" key="3">
    <source>
        <dbReference type="EMBL" id="KAK3255195.1"/>
    </source>
</evidence>
<proteinExistence type="predicted"/>
<keyword evidence="2" id="KW-0812">Transmembrane</keyword>
<comment type="caution">
    <text evidence="3">The sequence shown here is derived from an EMBL/GenBank/DDBJ whole genome shotgun (WGS) entry which is preliminary data.</text>
</comment>
<sequence>MLYTIKSDGVTEATMATRARAVVPESTRIDMLRSPVDQAAVKERFDLDMYKSIHAETRAIGVRLCVLIVILFFILAANSIAIFVTGFYVMKYEEVVKIYISNMTSPDIISAPLSAPSVSGMANQIRDMLDAAHTTSQMLTNDTFATEIRRKALASEADVDDVSRELTISAGLSRLNQTLISAENVAGLVSSAHTTNLMDALTAAIRDNLANVDMQAVNDMLAMAGNDTYVQHALRLADTAVAKVENYEGVAKQLGLFVADYYRARLPPNSRALPDRDDAWDRDADRASPPDMHESYRRQRREERVRI</sequence>
<evidence type="ECO:0000256" key="1">
    <source>
        <dbReference type="SAM" id="MobiDB-lite"/>
    </source>
</evidence>
<name>A0AAE0F8X4_9CHLO</name>
<dbReference type="Proteomes" id="UP001190700">
    <property type="component" value="Unassembled WGS sequence"/>
</dbReference>
<feature type="transmembrane region" description="Helical" evidence="2">
    <location>
        <begin position="64"/>
        <end position="90"/>
    </location>
</feature>
<protein>
    <submittedName>
        <fullName evidence="3">Uncharacterized protein</fullName>
    </submittedName>
</protein>
<accession>A0AAE0F8X4</accession>
<feature type="region of interest" description="Disordered" evidence="1">
    <location>
        <begin position="272"/>
        <end position="307"/>
    </location>
</feature>
<keyword evidence="4" id="KW-1185">Reference proteome</keyword>
<reference evidence="3 4" key="1">
    <citation type="journal article" date="2015" name="Genome Biol. Evol.">
        <title>Comparative Genomics of a Bacterivorous Green Alga Reveals Evolutionary Causalities and Consequences of Phago-Mixotrophic Mode of Nutrition.</title>
        <authorList>
            <person name="Burns J.A."/>
            <person name="Paasch A."/>
            <person name="Narechania A."/>
            <person name="Kim E."/>
        </authorList>
    </citation>
    <scope>NUCLEOTIDE SEQUENCE [LARGE SCALE GENOMIC DNA]</scope>
    <source>
        <strain evidence="3 4">PLY_AMNH</strain>
    </source>
</reference>
<dbReference type="AlphaFoldDB" id="A0AAE0F8X4"/>
<dbReference type="EMBL" id="LGRX02022860">
    <property type="protein sequence ID" value="KAK3255195.1"/>
    <property type="molecule type" value="Genomic_DNA"/>
</dbReference>
<organism evidence="3 4">
    <name type="scientific">Cymbomonas tetramitiformis</name>
    <dbReference type="NCBI Taxonomy" id="36881"/>
    <lineage>
        <taxon>Eukaryota</taxon>
        <taxon>Viridiplantae</taxon>
        <taxon>Chlorophyta</taxon>
        <taxon>Pyramimonadophyceae</taxon>
        <taxon>Pyramimonadales</taxon>
        <taxon>Pyramimonadaceae</taxon>
        <taxon>Cymbomonas</taxon>
    </lineage>
</organism>
<feature type="compositionally biased region" description="Basic and acidic residues" evidence="1">
    <location>
        <begin position="273"/>
        <end position="307"/>
    </location>
</feature>
<gene>
    <name evidence="3" type="ORF">CYMTET_35668</name>
</gene>
<evidence type="ECO:0000313" key="4">
    <source>
        <dbReference type="Proteomes" id="UP001190700"/>
    </source>
</evidence>
<keyword evidence="2" id="KW-0472">Membrane</keyword>
<keyword evidence="2" id="KW-1133">Transmembrane helix</keyword>